<gene>
    <name evidence="1" type="ORF">OXR69_026395</name>
</gene>
<comment type="caution">
    <text evidence="1">The sequence shown here is derived from an EMBL/GenBank/DDBJ whole genome shotgun (WGS) entry which is preliminary data.</text>
</comment>
<organism evidence="1 2">
    <name type="scientific">Klebsiella huaxiensis</name>
    <dbReference type="NCBI Taxonomy" id="2153354"/>
    <lineage>
        <taxon>Bacteria</taxon>
        <taxon>Pseudomonadati</taxon>
        <taxon>Pseudomonadota</taxon>
        <taxon>Gammaproteobacteria</taxon>
        <taxon>Enterobacterales</taxon>
        <taxon>Enterobacteriaceae</taxon>
        <taxon>Klebsiella/Raoultella group</taxon>
        <taxon>Klebsiella</taxon>
    </lineage>
</organism>
<keyword evidence="2" id="KW-1185">Reference proteome</keyword>
<evidence type="ECO:0000313" key="1">
    <source>
        <dbReference type="EMBL" id="MDG1645367.1"/>
    </source>
</evidence>
<sequence>MGKTTAGMCIEGNGRPDHNIRHLAEVSSLLAVYLFEGTSHE</sequence>
<dbReference type="Proteomes" id="UP001075001">
    <property type="component" value="Unassembled WGS sequence"/>
</dbReference>
<dbReference type="RefSeq" id="WP_260610987.1">
    <property type="nucleotide sequence ID" value="NZ_CABGGQ010000009.1"/>
</dbReference>
<protein>
    <submittedName>
        <fullName evidence="1">Uncharacterized protein</fullName>
    </submittedName>
</protein>
<evidence type="ECO:0000313" key="2">
    <source>
        <dbReference type="Proteomes" id="UP001075001"/>
    </source>
</evidence>
<reference evidence="1" key="1">
    <citation type="submission" date="2023-03" db="EMBL/GenBank/DDBJ databases">
        <title>identification of new KPC variant in Klebsiella huaxiensis from the Hospital Sewage Samples in China.</title>
        <authorList>
            <person name="Wu Y."/>
        </authorList>
    </citation>
    <scope>NUCLEOTIDE SEQUENCE</scope>
    <source>
        <strain evidence="1">ZR-9</strain>
    </source>
</reference>
<accession>A0ABT6EIY5</accession>
<proteinExistence type="predicted"/>
<dbReference type="EMBL" id="JAPQEX020000001">
    <property type="protein sequence ID" value="MDG1645367.1"/>
    <property type="molecule type" value="Genomic_DNA"/>
</dbReference>
<name>A0ABT6EIY5_9ENTR</name>